<comment type="caution">
    <text evidence="1">The sequence shown here is derived from an EMBL/GenBank/DDBJ whole genome shotgun (WGS) entry which is preliminary data.</text>
</comment>
<dbReference type="InterPro" id="IPR029062">
    <property type="entry name" value="Class_I_gatase-like"/>
</dbReference>
<name>A0A9W6VYF9_9ACTN</name>
<reference evidence="1" key="1">
    <citation type="submission" date="2023-03" db="EMBL/GenBank/DDBJ databases">
        <title>Actinoallomurus iriomotensis NBRC 103684.</title>
        <authorList>
            <person name="Ichikawa N."/>
            <person name="Sato H."/>
            <person name="Tonouchi N."/>
        </authorList>
    </citation>
    <scope>NUCLEOTIDE SEQUENCE</scope>
    <source>
        <strain evidence="1">NBRC 103684</strain>
    </source>
</reference>
<dbReference type="RefSeq" id="WP_432705908.1">
    <property type="nucleotide sequence ID" value="NZ_BSTK01000003.1"/>
</dbReference>
<proteinExistence type="predicted"/>
<evidence type="ECO:0000313" key="2">
    <source>
        <dbReference type="Proteomes" id="UP001165074"/>
    </source>
</evidence>
<evidence type="ECO:0008006" key="3">
    <source>
        <dbReference type="Google" id="ProtNLM"/>
    </source>
</evidence>
<dbReference type="SUPFAM" id="SSF52317">
    <property type="entry name" value="Class I glutamine amidotransferase-like"/>
    <property type="match status" value="1"/>
</dbReference>
<sequence length="81" mass="8521">MIVPACRDVSEDPPADLVAAVRKAHEAGARVVSICTGAFVLRLDHGVAVANDLCPAPGRADAPARRAGDRRTAIRLLPRRA</sequence>
<dbReference type="AlphaFoldDB" id="A0A9W6VYF9"/>
<protein>
    <recommendedName>
        <fullName evidence="3">DJ-1/PfpI domain-containing protein</fullName>
    </recommendedName>
</protein>
<accession>A0A9W6VYF9</accession>
<dbReference type="Gene3D" id="3.40.50.880">
    <property type="match status" value="1"/>
</dbReference>
<gene>
    <name evidence="1" type="ORF">Airi02_021930</name>
</gene>
<keyword evidence="2" id="KW-1185">Reference proteome</keyword>
<organism evidence="1 2">
    <name type="scientific">Actinoallomurus iriomotensis</name>
    <dbReference type="NCBI Taxonomy" id="478107"/>
    <lineage>
        <taxon>Bacteria</taxon>
        <taxon>Bacillati</taxon>
        <taxon>Actinomycetota</taxon>
        <taxon>Actinomycetes</taxon>
        <taxon>Streptosporangiales</taxon>
        <taxon>Thermomonosporaceae</taxon>
        <taxon>Actinoallomurus</taxon>
    </lineage>
</organism>
<dbReference type="Proteomes" id="UP001165074">
    <property type="component" value="Unassembled WGS sequence"/>
</dbReference>
<dbReference type="EMBL" id="BSTK01000003">
    <property type="protein sequence ID" value="GLY84264.1"/>
    <property type="molecule type" value="Genomic_DNA"/>
</dbReference>
<evidence type="ECO:0000313" key="1">
    <source>
        <dbReference type="EMBL" id="GLY84264.1"/>
    </source>
</evidence>